<dbReference type="SUPFAM" id="SSF109604">
    <property type="entry name" value="HD-domain/PDEase-like"/>
    <property type="match status" value="1"/>
</dbReference>
<organism evidence="5 6">
    <name type="scientific">Rheinheimera riviphila</name>
    <dbReference type="NCBI Taxonomy" id="1834037"/>
    <lineage>
        <taxon>Bacteria</taxon>
        <taxon>Pseudomonadati</taxon>
        <taxon>Pseudomonadota</taxon>
        <taxon>Gammaproteobacteria</taxon>
        <taxon>Chromatiales</taxon>
        <taxon>Chromatiaceae</taxon>
        <taxon>Rheinheimera</taxon>
    </lineage>
</organism>
<dbReference type="NCBIfam" id="NF008260">
    <property type="entry name" value="PRK11031.1"/>
    <property type="match status" value="1"/>
</dbReference>
<dbReference type="PANTHER" id="PTHR30005">
    <property type="entry name" value="EXOPOLYPHOSPHATASE"/>
    <property type="match status" value="1"/>
</dbReference>
<dbReference type="SUPFAM" id="SSF53067">
    <property type="entry name" value="Actin-like ATPase domain"/>
    <property type="match status" value="2"/>
</dbReference>
<dbReference type="InterPro" id="IPR003695">
    <property type="entry name" value="Ppx_GppA_N"/>
</dbReference>
<comment type="caution">
    <text evidence="5">The sequence shown here is derived from an EMBL/GenBank/DDBJ whole genome shotgun (WGS) entry which is preliminary data.</text>
</comment>
<dbReference type="FunFam" id="3.30.420.40:FF:000023">
    <property type="entry name" value="Guanosine-5'-triphosphate,3'-diphosphate pyrophosphatase"/>
    <property type="match status" value="1"/>
</dbReference>
<evidence type="ECO:0000259" key="3">
    <source>
        <dbReference type="Pfam" id="PF02541"/>
    </source>
</evidence>
<comment type="pathway">
    <text evidence="2">Purine metabolism; ppGpp biosynthesis; ppGpp from GTP: step 2/2.</text>
</comment>
<dbReference type="Gene3D" id="3.30.420.40">
    <property type="match status" value="1"/>
</dbReference>
<name>A0A437QZH9_9GAMM</name>
<dbReference type="GO" id="GO:0015970">
    <property type="term" value="P:guanosine tetraphosphate biosynthetic process"/>
    <property type="evidence" value="ECO:0007669"/>
    <property type="project" value="UniProtKB-UniRule"/>
</dbReference>
<keyword evidence="1 2" id="KW-0378">Hydrolase</keyword>
<dbReference type="PANTHER" id="PTHR30005:SF0">
    <property type="entry name" value="RETROGRADE REGULATION PROTEIN 2"/>
    <property type="match status" value="1"/>
</dbReference>
<dbReference type="AlphaFoldDB" id="A0A437QZH9"/>
<dbReference type="UniPathway" id="UPA00908">
    <property type="reaction ID" value="UER00885"/>
</dbReference>
<dbReference type="HAMAP" id="MF_01550">
    <property type="entry name" value="GppA"/>
    <property type="match status" value="1"/>
</dbReference>
<dbReference type="InterPro" id="IPR030673">
    <property type="entry name" value="PyroPPase_GppA_Ppx"/>
</dbReference>
<evidence type="ECO:0000313" key="5">
    <source>
        <dbReference type="EMBL" id="RVU39935.1"/>
    </source>
</evidence>
<dbReference type="GO" id="GO:0015974">
    <property type="term" value="P:guanosine pentaphosphate catabolic process"/>
    <property type="evidence" value="ECO:0007669"/>
    <property type="project" value="InterPro"/>
</dbReference>
<keyword evidence="6" id="KW-1185">Reference proteome</keyword>
<dbReference type="Gene3D" id="3.30.420.150">
    <property type="entry name" value="Exopolyphosphatase. Domain 2"/>
    <property type="match status" value="1"/>
</dbReference>
<dbReference type="Pfam" id="PF21447">
    <property type="entry name" value="Ppx-GppA_III"/>
    <property type="match status" value="1"/>
</dbReference>
<dbReference type="Pfam" id="PF02541">
    <property type="entry name" value="Ppx-GppA"/>
    <property type="match status" value="1"/>
</dbReference>
<dbReference type="InterPro" id="IPR050273">
    <property type="entry name" value="GppA/Ppx_hydrolase"/>
</dbReference>
<dbReference type="EMBL" id="SACS01000007">
    <property type="protein sequence ID" value="RVU39935.1"/>
    <property type="molecule type" value="Genomic_DNA"/>
</dbReference>
<evidence type="ECO:0000313" key="6">
    <source>
        <dbReference type="Proteomes" id="UP000283077"/>
    </source>
</evidence>
<comment type="catalytic activity">
    <reaction evidence="2">
        <text>guanosine 3'-diphosphate 5'-triphosphate + H2O = guanosine 3',5'-bis(diphosphate) + phosphate + H(+)</text>
        <dbReference type="Rhea" id="RHEA:13073"/>
        <dbReference type="ChEBI" id="CHEBI:15377"/>
        <dbReference type="ChEBI" id="CHEBI:15378"/>
        <dbReference type="ChEBI" id="CHEBI:43474"/>
        <dbReference type="ChEBI" id="CHEBI:77828"/>
        <dbReference type="ChEBI" id="CHEBI:142410"/>
        <dbReference type="EC" id="3.6.1.40"/>
    </reaction>
</comment>
<dbReference type="PIRSF" id="PIRSF001267">
    <property type="entry name" value="Pyrophosphatase_GppA_Ppx"/>
    <property type="match status" value="1"/>
</dbReference>
<evidence type="ECO:0000256" key="2">
    <source>
        <dbReference type="HAMAP-Rule" id="MF_01550"/>
    </source>
</evidence>
<protein>
    <recommendedName>
        <fullName evidence="2">Guanosine-5'-triphosphate,3'-diphosphate pyrophosphatase</fullName>
        <ecNumber evidence="2">3.6.1.40</ecNumber>
    </recommendedName>
    <alternativeName>
        <fullName evidence="2">Guanosine pentaphosphate phosphohydrolase</fullName>
    </alternativeName>
    <alternativeName>
        <fullName evidence="2">pppGpp-5'-phosphohydrolase</fullName>
    </alternativeName>
</protein>
<accession>A0A437QZH9</accession>
<comment type="similarity">
    <text evidence="2">Belongs to the GppA/Ppx family. GppA subfamily.</text>
</comment>
<reference evidence="5 6" key="1">
    <citation type="submission" date="2019-01" db="EMBL/GenBank/DDBJ databases">
        <authorList>
            <person name="Chen W.-M."/>
        </authorList>
    </citation>
    <scope>NUCLEOTIDE SEQUENCE [LARGE SCALE GENOMIC DNA]</scope>
    <source>
        <strain evidence="5 6">KYPC3</strain>
    </source>
</reference>
<dbReference type="OrthoDB" id="9793035at2"/>
<sequence>MQDVAIRMVQDHNAPDLVKPGVATPAQSQHEDIYAVIDLGSNSFHMLMVKVVGGSVQVIGRVKRKVRLAAGLNDSLVLSKKAMNRGWECLALFAERLQDIPAANIRIVGTATLRLARNVKVFLAEAEKILGHQIEIIAGEEEARLIYLGVAHTSNCDSNRLVIDIGGASTEIVVGTGFQPLLLASLNMGCVTYLDRYFADGLLTEDNFNAAIAAAEAEVETIAQQFIASGWQISVGASGTVQAMQEILVAQGQDEVITLARLEGILQQALVCGQLEQLTLVGLAQERKQVFPSGLSILIALFRKLHIPGMTLSGGALREGVLYGMLPQLQHMDVRNRTIASLMVRYYIDEQHANRVAEMALQLANQLQAQWQLGKFEGLSMLKSGALLHELGLLIEYKNHHHHGAYIISHTELPGFTRAQQQLLMALVYNHRADINREIIARQTMTSVLLAVRLTRLLRISVVLSMRRRHEVLPEVQISAQAESLTLTLPKGWLEQHPLMRAELEQEVAYQQQAGWLLLLK</sequence>
<dbReference type="GO" id="GO:0015949">
    <property type="term" value="P:nucleobase-containing small molecule interconversion"/>
    <property type="evidence" value="ECO:0007669"/>
    <property type="project" value="TreeGrafter"/>
</dbReference>
<dbReference type="FunFam" id="3.30.420.150:FF:000001">
    <property type="entry name" value="Guanosine-5'-triphosphate,3'-diphosphate pyrophosphatase"/>
    <property type="match status" value="1"/>
</dbReference>
<dbReference type="Proteomes" id="UP000283077">
    <property type="component" value="Unassembled WGS sequence"/>
</dbReference>
<proteinExistence type="inferred from homology"/>
<dbReference type="InterPro" id="IPR043129">
    <property type="entry name" value="ATPase_NBD"/>
</dbReference>
<evidence type="ECO:0000259" key="4">
    <source>
        <dbReference type="Pfam" id="PF21447"/>
    </source>
</evidence>
<feature type="domain" description="Ppx/GppA phosphatase C-terminal" evidence="4">
    <location>
        <begin position="334"/>
        <end position="507"/>
    </location>
</feature>
<dbReference type="EC" id="3.6.1.40" evidence="2"/>
<gene>
    <name evidence="2" type="primary">gppA</name>
    <name evidence="5" type="ORF">EOE67_08470</name>
</gene>
<feature type="domain" description="Ppx/GppA phosphatase N-terminal" evidence="3">
    <location>
        <begin position="49"/>
        <end position="328"/>
    </location>
</feature>
<evidence type="ECO:0000256" key="1">
    <source>
        <dbReference type="ARBA" id="ARBA00022801"/>
    </source>
</evidence>
<dbReference type="Gene3D" id="1.10.3210.10">
    <property type="entry name" value="Hypothetical protein af1432"/>
    <property type="match status" value="1"/>
</dbReference>
<dbReference type="InterPro" id="IPR023709">
    <property type="entry name" value="Guo-5TP_3DP_PyrP"/>
</dbReference>
<comment type="function">
    <text evidence="2">Catalyzes the conversion of pppGpp to ppGpp. Guanosine pentaphosphate (pppGpp) is a cytoplasmic signaling molecule which together with ppGpp controls the 'stringent response', an adaptive process that allows bacteria to respond to amino acid starvation, resulting in the coordinated regulation of numerous cellular activities.</text>
</comment>
<dbReference type="InterPro" id="IPR048950">
    <property type="entry name" value="Ppx_GppA_C"/>
</dbReference>
<dbReference type="GO" id="GO:0008894">
    <property type="term" value="F:guanosine-5'-triphosphate,3'-diphosphate diphosphatase activity"/>
    <property type="evidence" value="ECO:0007669"/>
    <property type="project" value="UniProtKB-UniRule"/>
</dbReference>